<evidence type="ECO:0000313" key="2">
    <source>
        <dbReference type="Proteomes" id="UP000030185"/>
    </source>
</evidence>
<keyword evidence="2" id="KW-1185">Reference proteome</keyword>
<dbReference type="Proteomes" id="UP000030185">
    <property type="component" value="Unassembled WGS sequence"/>
</dbReference>
<proteinExistence type="predicted"/>
<organism evidence="1 2">
    <name type="scientific">Sporocytophaga myxococcoides</name>
    <dbReference type="NCBI Taxonomy" id="153721"/>
    <lineage>
        <taxon>Bacteria</taxon>
        <taxon>Pseudomonadati</taxon>
        <taxon>Bacteroidota</taxon>
        <taxon>Cytophagia</taxon>
        <taxon>Cytophagales</taxon>
        <taxon>Cytophagaceae</taxon>
        <taxon>Sporocytophaga</taxon>
    </lineage>
</organism>
<reference evidence="1 2" key="1">
    <citation type="submission" date="2014-09" db="EMBL/GenBank/DDBJ databases">
        <title>Sporocytophaga myxococcoides PG-01 genome sequencing.</title>
        <authorList>
            <person name="Liu L."/>
            <person name="Gao P.J."/>
            <person name="Chen G.J."/>
            <person name="Wang L.S."/>
        </authorList>
    </citation>
    <scope>NUCLEOTIDE SEQUENCE [LARGE SCALE GENOMIC DNA]</scope>
    <source>
        <strain evidence="1 2">PG-01</strain>
    </source>
</reference>
<sequence length="57" mass="6636">MIFLRRTYNDISHKLGRITLIADKNTMKEKILITFLIVLFSHPKSLPVFGKALSEIY</sequence>
<evidence type="ECO:0000313" key="1">
    <source>
        <dbReference type="EMBL" id="GAL85504.1"/>
    </source>
</evidence>
<comment type="caution">
    <text evidence="1">The sequence shown here is derived from an EMBL/GenBank/DDBJ whole genome shotgun (WGS) entry which is preliminary data.</text>
</comment>
<protein>
    <submittedName>
        <fullName evidence="1">Uncharacterized protein</fullName>
    </submittedName>
</protein>
<gene>
    <name evidence="1" type="ORF">MYP_2733</name>
</gene>
<name>A0A098LGB7_9BACT</name>
<accession>A0A098LGB7</accession>
<dbReference type="EMBL" id="BBLT01000005">
    <property type="protein sequence ID" value="GAL85504.1"/>
    <property type="molecule type" value="Genomic_DNA"/>
</dbReference>
<dbReference type="AlphaFoldDB" id="A0A098LGB7"/>